<evidence type="ECO:0000313" key="2">
    <source>
        <dbReference type="Proteomes" id="UP000252147"/>
    </source>
</evidence>
<dbReference type="PANTHER" id="PTHR36112:SF1">
    <property type="entry name" value="RIBOSOMAL RNA SMALL SUBUNIT METHYLTRANSFERASE J"/>
    <property type="match status" value="1"/>
</dbReference>
<dbReference type="AlphaFoldDB" id="A0A368BNM4"/>
<dbReference type="Proteomes" id="UP000252147">
    <property type="component" value="Unassembled WGS sequence"/>
</dbReference>
<dbReference type="EMBL" id="QOPD01000002">
    <property type="protein sequence ID" value="RCL38851.1"/>
    <property type="molecule type" value="Genomic_DNA"/>
</dbReference>
<sequence length="240" mass="27171">MSFVADISDICYKENFKDKAIILAEKYSLKLSPLAAKQPYLHFSENPHIKFKDKKIISSFRSGSFTNRIKNFQRESHLKKAIGYGGESSKKILDCTAGLGHDAFILALLRQNVTVVEKNKGLCILFELALENLPQTSYFQEAKERITIINDDSASFVDKLLEYDVIYVDPMFEDRGTAGRSGVMSLISDYLDDFTDVSDVLIGSKFNRLVIKRQKQFKQSSNIAPSFILSGKSINFHVFI</sequence>
<reference evidence="1 2" key="1">
    <citation type="journal article" date="2018" name="Microbiome">
        <title>Fine metagenomic profile of the Mediterranean stratified and mixed water columns revealed by assembly and recruitment.</title>
        <authorList>
            <person name="Haro-Moreno J.M."/>
            <person name="Lopez-Perez M."/>
            <person name="De La Torre J.R."/>
            <person name="Picazo A."/>
            <person name="Camacho A."/>
            <person name="Rodriguez-Valera F."/>
        </authorList>
    </citation>
    <scope>NUCLEOTIDE SEQUENCE [LARGE SCALE GENOMIC DNA]</scope>
    <source>
        <strain evidence="1">MED-G83</strain>
    </source>
</reference>
<dbReference type="CDD" id="cd02440">
    <property type="entry name" value="AdoMet_MTases"/>
    <property type="match status" value="1"/>
</dbReference>
<evidence type="ECO:0008006" key="3">
    <source>
        <dbReference type="Google" id="ProtNLM"/>
    </source>
</evidence>
<evidence type="ECO:0000313" key="1">
    <source>
        <dbReference type="EMBL" id="RCL38851.1"/>
    </source>
</evidence>
<accession>A0A368BNM4</accession>
<dbReference type="SUPFAM" id="SSF53335">
    <property type="entry name" value="S-adenosyl-L-methionine-dependent methyltransferases"/>
    <property type="match status" value="1"/>
</dbReference>
<dbReference type="Gene3D" id="3.40.50.150">
    <property type="entry name" value="Vaccinia Virus protein VP39"/>
    <property type="match status" value="1"/>
</dbReference>
<dbReference type="PANTHER" id="PTHR36112">
    <property type="entry name" value="RIBOSOMAL RNA SMALL SUBUNIT METHYLTRANSFERASE J"/>
    <property type="match status" value="1"/>
</dbReference>
<dbReference type="InterPro" id="IPR029063">
    <property type="entry name" value="SAM-dependent_MTases_sf"/>
</dbReference>
<comment type="caution">
    <text evidence="1">The sequence shown here is derived from an EMBL/GenBank/DDBJ whole genome shotgun (WGS) entry which is preliminary data.</text>
</comment>
<gene>
    <name evidence="1" type="ORF">DBW97_02220</name>
</gene>
<organism evidence="1 2">
    <name type="scientific">SAR86 cluster bacterium</name>
    <dbReference type="NCBI Taxonomy" id="2030880"/>
    <lineage>
        <taxon>Bacteria</taxon>
        <taxon>Pseudomonadati</taxon>
        <taxon>Pseudomonadota</taxon>
        <taxon>Gammaproteobacteria</taxon>
        <taxon>SAR86 cluster</taxon>
    </lineage>
</organism>
<dbReference type="Pfam" id="PF04445">
    <property type="entry name" value="SAM_MT"/>
    <property type="match status" value="1"/>
</dbReference>
<dbReference type="GO" id="GO:0008990">
    <property type="term" value="F:rRNA (guanine-N2-)-methyltransferase activity"/>
    <property type="evidence" value="ECO:0007669"/>
    <property type="project" value="InterPro"/>
</dbReference>
<name>A0A368BNM4_9GAMM</name>
<dbReference type="InterPro" id="IPR007536">
    <property type="entry name" value="16SrRNA_methylTrfase_J"/>
</dbReference>
<proteinExistence type="predicted"/>
<protein>
    <recommendedName>
        <fullName evidence="3">SAM-dependent methyltransferase</fullName>
    </recommendedName>
</protein>